<keyword evidence="6" id="KW-0812">Transmembrane</keyword>
<feature type="compositionally biased region" description="Low complexity" evidence="5">
    <location>
        <begin position="408"/>
        <end position="418"/>
    </location>
</feature>
<dbReference type="Gene3D" id="3.40.30.10">
    <property type="entry name" value="Glutaredoxin"/>
    <property type="match status" value="1"/>
</dbReference>
<reference evidence="8" key="1">
    <citation type="journal article" date="2022" name="Nat. Microbiol.">
        <title>Unique mobile elements and scalable gene flow at the prokaryote-eukaryote boundary revealed by circularized Asgard archaea genomes.</title>
        <authorList>
            <person name="Wu F."/>
            <person name="Speth D.R."/>
            <person name="Philosof A."/>
            <person name="Cremiere A."/>
            <person name="Narayanan A."/>
            <person name="Barco R.A."/>
            <person name="Connon S.A."/>
            <person name="Amend J.P."/>
            <person name="Antoshechkin I.A."/>
            <person name="Orphan V.J."/>
        </authorList>
    </citation>
    <scope>NUCLEOTIDE SEQUENCE</scope>
    <source>
        <strain evidence="8">PM71</strain>
    </source>
</reference>
<protein>
    <submittedName>
        <fullName evidence="8">TlpA family protein disulfide reductase</fullName>
    </submittedName>
</protein>
<keyword evidence="6" id="KW-0472">Membrane</keyword>
<feature type="region of interest" description="Disordered" evidence="5">
    <location>
        <begin position="395"/>
        <end position="418"/>
    </location>
</feature>
<sequence length="444" mass="49962">MKQKYNILILVIIFFSCFTVKNVYSSSNPSDHTGDTIWKIEVGTQAPDFSITDVDSKITYKLSDFTGKPVMLDFFATWCTYCVQALPHLVDIYEIFGDDIQIISIDVDEDETDSQISSFRKAHDMDWIVGSDKENIGDAYGVSGIPHFVIIDQDQIVSYQLIGFAEEYGPIIKDEIYKLLPDTVAPTITDFQYTIVGDNLSIYSPEVRVFANITEDREVYSTKLILSGDSDTEVSYSLNPKRDGDFFIINETVSVDVAFLYPQDEIGAKLIVSDFKGNEDISSVLTIPITHYDDTSIPEIVKIDVEVSEVSDKFQIDVGVVIQEDLFLVSANATLLKNYERWYPKPLMQVNSTSWKTSFTLSKTMAHLCELNLTIELMDVASNIVHETLPVPTDLDPSGCEVDEPTEPTEGTDTTEPTKTPISMFIVFITLFSLASIYYIFNKK</sequence>
<keyword evidence="6" id="KW-1133">Transmembrane helix</keyword>
<accession>A0A9Y1BJ16</accession>
<evidence type="ECO:0000313" key="8">
    <source>
        <dbReference type="EMBL" id="UJG39802.1"/>
    </source>
</evidence>
<name>A0A9Y1BJ16_9ARCH</name>
<evidence type="ECO:0000259" key="7">
    <source>
        <dbReference type="Pfam" id="PF00578"/>
    </source>
</evidence>
<feature type="transmembrane region" description="Helical" evidence="6">
    <location>
        <begin position="422"/>
        <end position="441"/>
    </location>
</feature>
<dbReference type="Proteomes" id="UP001201020">
    <property type="component" value="Chromosome"/>
</dbReference>
<feature type="domain" description="Alkyl hydroperoxide reductase subunit C/ Thiol specific antioxidant" evidence="7">
    <location>
        <begin position="42"/>
        <end position="159"/>
    </location>
</feature>
<evidence type="ECO:0000256" key="5">
    <source>
        <dbReference type="SAM" id="MobiDB-lite"/>
    </source>
</evidence>
<dbReference type="PANTHER" id="PTHR42852:SF6">
    <property type="entry name" value="THIOL:DISULFIDE INTERCHANGE PROTEIN DSBE"/>
    <property type="match status" value="1"/>
</dbReference>
<evidence type="ECO:0000256" key="2">
    <source>
        <dbReference type="ARBA" id="ARBA00022748"/>
    </source>
</evidence>
<evidence type="ECO:0000256" key="4">
    <source>
        <dbReference type="ARBA" id="ARBA00023284"/>
    </source>
</evidence>
<keyword evidence="2" id="KW-0201">Cytochrome c-type biogenesis</keyword>
<evidence type="ECO:0000256" key="3">
    <source>
        <dbReference type="ARBA" id="ARBA00023157"/>
    </source>
</evidence>
<dbReference type="InterPro" id="IPR036249">
    <property type="entry name" value="Thioredoxin-like_sf"/>
</dbReference>
<dbReference type="PANTHER" id="PTHR42852">
    <property type="entry name" value="THIOL:DISULFIDE INTERCHANGE PROTEIN DSBE"/>
    <property type="match status" value="1"/>
</dbReference>
<dbReference type="GO" id="GO:0016491">
    <property type="term" value="F:oxidoreductase activity"/>
    <property type="evidence" value="ECO:0007669"/>
    <property type="project" value="InterPro"/>
</dbReference>
<proteinExistence type="predicted"/>
<dbReference type="Pfam" id="PF00578">
    <property type="entry name" value="AhpC-TSA"/>
    <property type="match status" value="1"/>
</dbReference>
<keyword evidence="3" id="KW-1015">Disulfide bond</keyword>
<dbReference type="GO" id="GO:0016209">
    <property type="term" value="F:antioxidant activity"/>
    <property type="evidence" value="ECO:0007669"/>
    <property type="project" value="InterPro"/>
</dbReference>
<evidence type="ECO:0000256" key="6">
    <source>
        <dbReference type="SAM" id="Phobius"/>
    </source>
</evidence>
<comment type="subcellular location">
    <subcellularLocation>
        <location evidence="1">Cell envelope</location>
    </subcellularLocation>
</comment>
<dbReference type="InterPro" id="IPR000866">
    <property type="entry name" value="AhpC/TSA"/>
</dbReference>
<dbReference type="InterPro" id="IPR050553">
    <property type="entry name" value="Thioredoxin_ResA/DsbE_sf"/>
</dbReference>
<keyword evidence="4" id="KW-0676">Redox-active center</keyword>
<dbReference type="CDD" id="cd02966">
    <property type="entry name" value="TlpA_like_family"/>
    <property type="match status" value="1"/>
</dbReference>
<dbReference type="SUPFAM" id="SSF52833">
    <property type="entry name" value="Thioredoxin-like"/>
    <property type="match status" value="1"/>
</dbReference>
<organism evidence="8">
    <name type="scientific">Candidatus Heimdallarchaeum aukensis</name>
    <dbReference type="NCBI Taxonomy" id="2876573"/>
    <lineage>
        <taxon>Archaea</taxon>
        <taxon>Promethearchaeati</taxon>
        <taxon>Candidatus Heimdallarchaeota</taxon>
        <taxon>Candidatus Heimdallarchaeia (ex Rinke et al. 2021) (nom. nud.)</taxon>
        <taxon>Candidatus Heimdallarchaeales</taxon>
        <taxon>Candidatus Heimdallarchaeaceae</taxon>
        <taxon>Candidatus Heimdallarchaeum</taxon>
    </lineage>
</organism>
<gene>
    <name evidence="8" type="ORF">K9W45_08015</name>
</gene>
<dbReference type="AlphaFoldDB" id="A0A9Y1BJ16"/>
<evidence type="ECO:0000256" key="1">
    <source>
        <dbReference type="ARBA" id="ARBA00004196"/>
    </source>
</evidence>
<dbReference type="GO" id="GO:0017004">
    <property type="term" value="P:cytochrome complex assembly"/>
    <property type="evidence" value="ECO:0007669"/>
    <property type="project" value="UniProtKB-KW"/>
</dbReference>
<dbReference type="EMBL" id="CP084166">
    <property type="protein sequence ID" value="UJG39802.1"/>
    <property type="molecule type" value="Genomic_DNA"/>
</dbReference>